<evidence type="ECO:0000313" key="2">
    <source>
        <dbReference type="EMBL" id="CAK83996.1"/>
    </source>
</evidence>
<dbReference type="OMA" id="LHENKCM"/>
<dbReference type="PANTHER" id="PTHR12296">
    <property type="entry name" value="DENN DOMAIN-CONTAINING PROTEIN 4"/>
    <property type="match status" value="1"/>
</dbReference>
<dbReference type="InterPro" id="IPR037516">
    <property type="entry name" value="Tripartite_DENN"/>
</dbReference>
<gene>
    <name evidence="2" type="ORF">GSPATT00039628001</name>
</gene>
<dbReference type="eggNOG" id="KOG1090">
    <property type="taxonomic scope" value="Eukaryota"/>
</dbReference>
<dbReference type="Gene3D" id="3.30.450.200">
    <property type="match status" value="1"/>
</dbReference>
<feature type="domain" description="UDENN" evidence="1">
    <location>
        <begin position="187"/>
        <end position="581"/>
    </location>
</feature>
<dbReference type="RefSeq" id="XP_001451393.1">
    <property type="nucleotide sequence ID" value="XM_001451356.1"/>
</dbReference>
<dbReference type="Pfam" id="PF03456">
    <property type="entry name" value="uDENN"/>
    <property type="match status" value="1"/>
</dbReference>
<accession>A0DLS9</accession>
<dbReference type="Proteomes" id="UP000000600">
    <property type="component" value="Unassembled WGS sequence"/>
</dbReference>
<proteinExistence type="predicted"/>
<dbReference type="PROSITE" id="PS50211">
    <property type="entry name" value="DENN"/>
    <property type="match status" value="1"/>
</dbReference>
<dbReference type="AlphaFoldDB" id="A0DLS9"/>
<dbReference type="HOGENOM" id="CLU_334192_0_0_1"/>
<organism evidence="2 3">
    <name type="scientific">Paramecium tetraurelia</name>
    <dbReference type="NCBI Taxonomy" id="5888"/>
    <lineage>
        <taxon>Eukaryota</taxon>
        <taxon>Sar</taxon>
        <taxon>Alveolata</taxon>
        <taxon>Ciliophora</taxon>
        <taxon>Intramacronucleata</taxon>
        <taxon>Oligohymenophorea</taxon>
        <taxon>Peniculida</taxon>
        <taxon>Parameciidae</taxon>
        <taxon>Paramecium</taxon>
    </lineage>
</organism>
<keyword evidence="3" id="KW-1185">Reference proteome</keyword>
<dbReference type="EMBL" id="CT868492">
    <property type="protein sequence ID" value="CAK83996.1"/>
    <property type="molecule type" value="Genomic_DNA"/>
</dbReference>
<dbReference type="InterPro" id="IPR043153">
    <property type="entry name" value="DENN_C"/>
</dbReference>
<dbReference type="STRING" id="5888.A0DLS9"/>
<reference evidence="2 3" key="1">
    <citation type="journal article" date="2006" name="Nature">
        <title>Global trends of whole-genome duplications revealed by the ciliate Paramecium tetraurelia.</title>
        <authorList>
            <consortium name="Genoscope"/>
            <person name="Aury J.-M."/>
            <person name="Jaillon O."/>
            <person name="Duret L."/>
            <person name="Noel B."/>
            <person name="Jubin C."/>
            <person name="Porcel B.M."/>
            <person name="Segurens B."/>
            <person name="Daubin V."/>
            <person name="Anthouard V."/>
            <person name="Aiach N."/>
            <person name="Arnaiz O."/>
            <person name="Billaut A."/>
            <person name="Beisson J."/>
            <person name="Blanc I."/>
            <person name="Bouhouche K."/>
            <person name="Camara F."/>
            <person name="Duharcourt S."/>
            <person name="Guigo R."/>
            <person name="Gogendeau D."/>
            <person name="Katinka M."/>
            <person name="Keller A.-M."/>
            <person name="Kissmehl R."/>
            <person name="Klotz C."/>
            <person name="Koll F."/>
            <person name="Le Moue A."/>
            <person name="Lepere C."/>
            <person name="Malinsky S."/>
            <person name="Nowacki M."/>
            <person name="Nowak J.K."/>
            <person name="Plattner H."/>
            <person name="Poulain J."/>
            <person name="Ruiz F."/>
            <person name="Serrano V."/>
            <person name="Zagulski M."/>
            <person name="Dessen P."/>
            <person name="Betermier M."/>
            <person name="Weissenbach J."/>
            <person name="Scarpelli C."/>
            <person name="Schachter V."/>
            <person name="Sperling L."/>
            <person name="Meyer E."/>
            <person name="Cohen J."/>
            <person name="Wincker P."/>
        </authorList>
    </citation>
    <scope>NUCLEOTIDE SEQUENCE [LARGE SCALE GENOMIC DNA]</scope>
    <source>
        <strain evidence="2 3">Stock d4-2</strain>
    </source>
</reference>
<dbReference type="InterPro" id="IPR001194">
    <property type="entry name" value="cDENN_dom"/>
</dbReference>
<sequence>MQQNQENVQNLILNYCLVGLGEKYSPMMKNQRRFLTSIELHENKCMTLYNEQFIIQQESLDILGNGKLFLNCVYNEQNKDPITNIAFVDVQVRESQIQFNYKYSLCRIMKQANVMKSIQITDWGLIKDKEHFDISPYLTEQNTCYIIVQQQTWFWKTMIHSIIYRTLCNLVHLARSNCKSQDVSNPYFTSFIEKPPLEQTYTPEILDLYPFCYKESQKQKHIQNLFNDNPAISNYCIPEGIQIVQKSQTQFQNPNPVTYYQLMQSPKGDLIYIYCLRYYEQLNKKQAQKLKLENYSNFLIPKVMAFISYQNFISQFSQLLTYLYSIREDSQIEQHIERVIQYLKYAINLEKISLKLIINDQQFLFQKHMRYPTCQLKSIDYVMNNINLDNIIQLYTAVLTERKIRLCSSSIVNPGCVIEALMTFIYPLQYQKLLICYLNYDNSQIIETPEPYIIGLLETLPQPACESEGYKFSLDCNVAFHVSPPPEFPLIDKLRRKLEPFTKQEINEANAKKIKEIFLKINLKILDHAFDYDIKQRNWSALFQKKKQSQYPIKSKFWEIFSRTQLLCSFIDNNQSNRQLASYFTYFNASFQQVNENNNSKIFADIKTININDQPNPLLPAKKKQQFFPYLTPYYYIRNKQTALQTQVYRIWLQIIHMTQLDSKEFYELAIYLKKEIPYIEDFVQQKEHVQLHQYDDLNDQQFLFQNECPHCKRQISIEEILHKIPPTYLRQTIRCSKRKGCGKQFTPKMTIFNIGEVDILNIHQLHFQLDSLKVFEPKFFKSTEFWNLIFYFRLFKLPIPFINESEEASYCFKQKESRLKGNNNIGLSENLKALQTKKVVQTKIIQYGECSSRK</sequence>
<dbReference type="InterPro" id="IPR051696">
    <property type="entry name" value="DENN_Domain_GEFs"/>
</dbReference>
<dbReference type="GO" id="GO:0031410">
    <property type="term" value="C:cytoplasmic vesicle"/>
    <property type="evidence" value="ECO:0000318"/>
    <property type="project" value="GO_Central"/>
</dbReference>
<evidence type="ECO:0000259" key="1">
    <source>
        <dbReference type="PROSITE" id="PS50211"/>
    </source>
</evidence>
<dbReference type="Gene3D" id="3.40.50.11500">
    <property type="match status" value="1"/>
</dbReference>
<dbReference type="PANTHER" id="PTHR12296:SF21">
    <property type="entry name" value="DENN DOMAIN-CONTAINING PROTEIN 3"/>
    <property type="match status" value="1"/>
</dbReference>
<dbReference type="OrthoDB" id="6019893at2759"/>
<dbReference type="GO" id="GO:0032483">
    <property type="term" value="P:regulation of Rab protein signal transduction"/>
    <property type="evidence" value="ECO:0000318"/>
    <property type="project" value="GO_Central"/>
</dbReference>
<dbReference type="SMART" id="SM00799">
    <property type="entry name" value="DENN"/>
    <property type="match status" value="1"/>
</dbReference>
<name>A0DLS9_PARTE</name>
<protein>
    <recommendedName>
        <fullName evidence="1">UDENN domain-containing protein</fullName>
    </recommendedName>
</protein>
<dbReference type="GeneID" id="5037178"/>
<dbReference type="InterPro" id="IPR005113">
    <property type="entry name" value="uDENN_dom"/>
</dbReference>
<dbReference type="Pfam" id="PF02141">
    <property type="entry name" value="DENN"/>
    <property type="match status" value="1"/>
</dbReference>
<evidence type="ECO:0000313" key="3">
    <source>
        <dbReference type="Proteomes" id="UP000000600"/>
    </source>
</evidence>
<dbReference type="KEGG" id="ptm:GSPATT00039628001"/>
<dbReference type="InParanoid" id="A0DLS9"/>